<gene>
    <name evidence="2" type="ORF">L596_008316</name>
</gene>
<evidence type="ECO:0000313" key="2">
    <source>
        <dbReference type="EMBL" id="TKR93957.1"/>
    </source>
</evidence>
<evidence type="ECO:0000313" key="3">
    <source>
        <dbReference type="Proteomes" id="UP000298663"/>
    </source>
</evidence>
<proteinExistence type="predicted"/>
<dbReference type="AlphaFoldDB" id="A0A4U5PC37"/>
<feature type="region of interest" description="Disordered" evidence="1">
    <location>
        <begin position="121"/>
        <end position="145"/>
    </location>
</feature>
<accession>A0A4U5PC37</accession>
<dbReference type="EMBL" id="AZBU02000002">
    <property type="protein sequence ID" value="TKR93957.1"/>
    <property type="molecule type" value="Genomic_DNA"/>
</dbReference>
<evidence type="ECO:0000256" key="1">
    <source>
        <dbReference type="SAM" id="MobiDB-lite"/>
    </source>
</evidence>
<dbReference type="Proteomes" id="UP000298663">
    <property type="component" value="Unassembled WGS sequence"/>
</dbReference>
<name>A0A4U5PC37_STECR</name>
<sequence>MPSQAREPCEFLFMTPLLAYSPRLCAGDSTAAISGTFITRGNDVNESGNWKYDRSPESQGEAVNCGLSIDHNAVCGGPEPSFNCWCNRGTTVFCATLPDVFTIGTIFCHFSFDPHHLSHDGVPRSSKWGENTTSTQNQRVEDLIN</sequence>
<keyword evidence="3" id="KW-1185">Reference proteome</keyword>
<reference evidence="2 3" key="2">
    <citation type="journal article" date="2019" name="G3 (Bethesda)">
        <title>Hybrid Assembly of the Genome of the Entomopathogenic Nematode Steinernema carpocapsae Identifies the X-Chromosome.</title>
        <authorList>
            <person name="Serra L."/>
            <person name="Macchietto M."/>
            <person name="Macias-Munoz A."/>
            <person name="McGill C.J."/>
            <person name="Rodriguez I.M."/>
            <person name="Rodriguez B."/>
            <person name="Murad R."/>
            <person name="Mortazavi A."/>
        </authorList>
    </citation>
    <scope>NUCLEOTIDE SEQUENCE [LARGE SCALE GENOMIC DNA]</scope>
    <source>
        <strain evidence="2 3">ALL</strain>
    </source>
</reference>
<reference evidence="2 3" key="1">
    <citation type="journal article" date="2015" name="Genome Biol.">
        <title>Comparative genomics of Steinernema reveals deeply conserved gene regulatory networks.</title>
        <authorList>
            <person name="Dillman A.R."/>
            <person name="Macchietto M."/>
            <person name="Porter C.F."/>
            <person name="Rogers A."/>
            <person name="Williams B."/>
            <person name="Antoshechkin I."/>
            <person name="Lee M.M."/>
            <person name="Goodwin Z."/>
            <person name="Lu X."/>
            <person name="Lewis E.E."/>
            <person name="Goodrich-Blair H."/>
            <person name="Stock S.P."/>
            <person name="Adams B.J."/>
            <person name="Sternberg P.W."/>
            <person name="Mortazavi A."/>
        </authorList>
    </citation>
    <scope>NUCLEOTIDE SEQUENCE [LARGE SCALE GENOMIC DNA]</scope>
    <source>
        <strain evidence="2 3">ALL</strain>
    </source>
</reference>
<feature type="compositionally biased region" description="Polar residues" evidence="1">
    <location>
        <begin position="128"/>
        <end position="138"/>
    </location>
</feature>
<organism evidence="2 3">
    <name type="scientific">Steinernema carpocapsae</name>
    <name type="common">Entomopathogenic nematode</name>
    <dbReference type="NCBI Taxonomy" id="34508"/>
    <lineage>
        <taxon>Eukaryota</taxon>
        <taxon>Metazoa</taxon>
        <taxon>Ecdysozoa</taxon>
        <taxon>Nematoda</taxon>
        <taxon>Chromadorea</taxon>
        <taxon>Rhabditida</taxon>
        <taxon>Tylenchina</taxon>
        <taxon>Panagrolaimomorpha</taxon>
        <taxon>Strongyloidoidea</taxon>
        <taxon>Steinernematidae</taxon>
        <taxon>Steinernema</taxon>
    </lineage>
</organism>
<protein>
    <submittedName>
        <fullName evidence="2">Uncharacterized protein</fullName>
    </submittedName>
</protein>
<comment type="caution">
    <text evidence="2">The sequence shown here is derived from an EMBL/GenBank/DDBJ whole genome shotgun (WGS) entry which is preliminary data.</text>
</comment>